<evidence type="ECO:0000256" key="4">
    <source>
        <dbReference type="ARBA" id="ARBA00022729"/>
    </source>
</evidence>
<feature type="chain" id="PRO_5043355445" description="Lipocalin/cytosolic fatty-acid binding domain-containing protein" evidence="8">
    <location>
        <begin position="19"/>
        <end position="242"/>
    </location>
</feature>
<protein>
    <recommendedName>
        <fullName evidence="9">Lipocalin/cytosolic fatty-acid binding domain-containing protein</fullName>
    </recommendedName>
</protein>
<sequence length="242" mass="27466">MHTAVSLVFLLILGSVWTLQVAAVLPESQANFDLDQFMGSWYELAVVSNCPHYMQHKRENPVVVALELKHAASEQNFTMTATTFRSDLNDSCKETSTVYSLTDTPGRFFHHFARFAADIDSFVVHTNYNEFAVMLQLSTEKPSETKTTKIKLYSKRPLFHRSVSPSLSSTHSFNARLANKIMVASITSGCLNHIRWIFICNGGENNNSHVQGYIKPLLLFLFSFRHTEQKKLRAVLLSLFVK</sequence>
<dbReference type="Ensembl" id="ENSAOCT00000042445.1">
    <property type="protein sequence ID" value="ENSAOCP00000038570.1"/>
    <property type="gene ID" value="ENSAOCG00000027574.1"/>
</dbReference>
<dbReference type="Proteomes" id="UP001501940">
    <property type="component" value="Chromosome 17"/>
</dbReference>
<dbReference type="SUPFAM" id="SSF50814">
    <property type="entry name" value="Lipocalins"/>
    <property type="match status" value="1"/>
</dbReference>
<dbReference type="InterPro" id="IPR002968">
    <property type="entry name" value="A1-microglobln"/>
</dbReference>
<evidence type="ECO:0000256" key="6">
    <source>
        <dbReference type="ARBA" id="ARBA00023157"/>
    </source>
</evidence>
<reference evidence="10" key="2">
    <citation type="submission" date="2025-08" db="UniProtKB">
        <authorList>
            <consortium name="Ensembl"/>
        </authorList>
    </citation>
    <scope>IDENTIFICATION</scope>
</reference>
<evidence type="ECO:0000256" key="5">
    <source>
        <dbReference type="ARBA" id="ARBA00022900"/>
    </source>
</evidence>
<dbReference type="InterPro" id="IPR029856">
    <property type="entry name" value="AMBP"/>
</dbReference>
<reference evidence="10" key="3">
    <citation type="submission" date="2025-09" db="UniProtKB">
        <authorList>
            <consortium name="Ensembl"/>
        </authorList>
    </citation>
    <scope>IDENTIFICATION</scope>
</reference>
<evidence type="ECO:0000259" key="9">
    <source>
        <dbReference type="Pfam" id="PF00061"/>
    </source>
</evidence>
<dbReference type="GO" id="GO:0004867">
    <property type="term" value="F:serine-type endopeptidase inhibitor activity"/>
    <property type="evidence" value="ECO:0007669"/>
    <property type="project" value="UniProtKB-KW"/>
</dbReference>
<keyword evidence="3" id="KW-0646">Protease inhibitor</keyword>
<keyword evidence="4 8" id="KW-0732">Signal</keyword>
<keyword evidence="11" id="KW-1185">Reference proteome</keyword>
<comment type="subcellular location">
    <subcellularLocation>
        <location evidence="1">Secreted</location>
    </subcellularLocation>
</comment>
<dbReference type="PROSITE" id="PS00213">
    <property type="entry name" value="LIPOCALIN"/>
    <property type="match status" value="1"/>
</dbReference>
<evidence type="ECO:0000256" key="3">
    <source>
        <dbReference type="ARBA" id="ARBA00022690"/>
    </source>
</evidence>
<dbReference type="AlphaFoldDB" id="A0AAQ5XGT4"/>
<dbReference type="InterPro" id="IPR000566">
    <property type="entry name" value="Lipocln_cytosolic_FA-bd_dom"/>
</dbReference>
<evidence type="ECO:0000313" key="10">
    <source>
        <dbReference type="Ensembl" id="ENSAOCP00000038570.1"/>
    </source>
</evidence>
<feature type="signal peptide" evidence="8">
    <location>
        <begin position="1"/>
        <end position="18"/>
    </location>
</feature>
<dbReference type="PANTHER" id="PTHR46676:SF1">
    <property type="entry name" value="PROTEIN AMBP"/>
    <property type="match status" value="1"/>
</dbReference>
<evidence type="ECO:0000256" key="8">
    <source>
        <dbReference type="SAM" id="SignalP"/>
    </source>
</evidence>
<accession>A0AAQ5XGT4</accession>
<dbReference type="PANTHER" id="PTHR46676">
    <property type="entry name" value="PROTEIN AMBP"/>
    <property type="match status" value="1"/>
</dbReference>
<keyword evidence="5" id="KW-0722">Serine protease inhibitor</keyword>
<reference evidence="10 11" key="1">
    <citation type="submission" date="2022-01" db="EMBL/GenBank/DDBJ databases">
        <title>A chromosome-scale genome assembly of the false clownfish, Amphiprion ocellaris.</title>
        <authorList>
            <person name="Ryu T."/>
        </authorList>
    </citation>
    <scope>NUCLEOTIDE SEQUENCE [LARGE SCALE GENOMIC DNA]</scope>
</reference>
<evidence type="ECO:0000256" key="1">
    <source>
        <dbReference type="ARBA" id="ARBA00004613"/>
    </source>
</evidence>
<dbReference type="Pfam" id="PF00061">
    <property type="entry name" value="Lipocalin"/>
    <property type="match status" value="1"/>
</dbReference>
<dbReference type="InterPro" id="IPR012674">
    <property type="entry name" value="Calycin"/>
</dbReference>
<evidence type="ECO:0000256" key="7">
    <source>
        <dbReference type="RuleBase" id="RU003695"/>
    </source>
</evidence>
<dbReference type="GO" id="GO:0005576">
    <property type="term" value="C:extracellular region"/>
    <property type="evidence" value="ECO:0007669"/>
    <property type="project" value="UniProtKB-SubCell"/>
</dbReference>
<proteinExistence type="inferred from homology"/>
<evidence type="ECO:0000256" key="2">
    <source>
        <dbReference type="ARBA" id="ARBA00022525"/>
    </source>
</evidence>
<keyword evidence="2" id="KW-0964">Secreted</keyword>
<dbReference type="Gene3D" id="2.40.128.20">
    <property type="match status" value="1"/>
</dbReference>
<organism evidence="10 11">
    <name type="scientific">Amphiprion ocellaris</name>
    <name type="common">Clown anemonefish</name>
    <dbReference type="NCBI Taxonomy" id="80972"/>
    <lineage>
        <taxon>Eukaryota</taxon>
        <taxon>Metazoa</taxon>
        <taxon>Chordata</taxon>
        <taxon>Craniata</taxon>
        <taxon>Vertebrata</taxon>
        <taxon>Euteleostomi</taxon>
        <taxon>Actinopterygii</taxon>
        <taxon>Neopterygii</taxon>
        <taxon>Teleostei</taxon>
        <taxon>Neoteleostei</taxon>
        <taxon>Acanthomorphata</taxon>
        <taxon>Ovalentaria</taxon>
        <taxon>Pomacentridae</taxon>
        <taxon>Amphiprion</taxon>
    </lineage>
</organism>
<comment type="similarity">
    <text evidence="7">Belongs to the calycin superfamily. Lipocalin family.</text>
</comment>
<evidence type="ECO:0000313" key="11">
    <source>
        <dbReference type="Proteomes" id="UP001501940"/>
    </source>
</evidence>
<dbReference type="PRINTS" id="PR01215">
    <property type="entry name" value="A1MCGLOBULIN"/>
</dbReference>
<feature type="domain" description="Lipocalin/cytosolic fatty-acid binding" evidence="9">
    <location>
        <begin position="39"/>
        <end position="157"/>
    </location>
</feature>
<dbReference type="InterPro" id="IPR022272">
    <property type="entry name" value="Lipocalin_CS"/>
</dbReference>
<dbReference type="GeneTree" id="ENSGT00940000175176"/>
<name>A0AAQ5XGT4_AMPOC</name>
<keyword evidence="6" id="KW-1015">Disulfide bond</keyword>